<accession>A0ABP2ICP4</accession>
<reference evidence="1 2" key="1">
    <citation type="submission" date="2010-04" db="EMBL/GenBank/DDBJ databases">
        <authorList>
            <person name="Weinstock G."/>
            <person name="Sodergren E."/>
            <person name="Clifton S."/>
            <person name="Fulton L."/>
            <person name="Fulton B."/>
            <person name="Courtney L."/>
            <person name="Fronick C."/>
            <person name="Harrison M."/>
            <person name="Strong C."/>
            <person name="Farmer C."/>
            <person name="Delahaunty K."/>
            <person name="Markovic C."/>
            <person name="Hall O."/>
            <person name="Minx P."/>
            <person name="Tomlinson C."/>
            <person name="Mitreva M."/>
            <person name="Hou S."/>
            <person name="Wollam A."/>
            <person name="Pepin K.H."/>
            <person name="Johnson M."/>
            <person name="Bhonagiri V."/>
            <person name="Zhang X."/>
            <person name="Suruliraj S."/>
            <person name="Warren W."/>
            <person name="Chinwalla A."/>
            <person name="Mardis E.R."/>
            <person name="Wilson R.K."/>
        </authorList>
    </citation>
    <scope>NUCLEOTIDE SEQUENCE [LARGE SCALE GENOMIC DNA]</scope>
    <source>
        <strain evidence="1 2">DSM 20306</strain>
    </source>
</reference>
<keyword evidence="2" id="KW-1185">Reference proteome</keyword>
<organism evidence="1 2">
    <name type="scientific">Corynebacterium ammoniagenes DSM 20306</name>
    <dbReference type="NCBI Taxonomy" id="649754"/>
    <lineage>
        <taxon>Bacteria</taxon>
        <taxon>Bacillati</taxon>
        <taxon>Actinomycetota</taxon>
        <taxon>Actinomycetes</taxon>
        <taxon>Mycobacteriales</taxon>
        <taxon>Corynebacteriaceae</taxon>
        <taxon>Corynebacterium</taxon>
    </lineage>
</organism>
<protein>
    <submittedName>
        <fullName evidence="1">Uncharacterized protein</fullName>
    </submittedName>
</protein>
<dbReference type="Proteomes" id="UP000006015">
    <property type="component" value="Unassembled WGS sequence"/>
</dbReference>
<gene>
    <name evidence="1" type="ORF">HMPREF0281_01484</name>
</gene>
<dbReference type="EMBL" id="ADNS01000012">
    <property type="protein sequence ID" value="EFG81310.1"/>
    <property type="molecule type" value="Genomic_DNA"/>
</dbReference>
<name>A0ABP2ICP4_CORAM</name>
<evidence type="ECO:0000313" key="1">
    <source>
        <dbReference type="EMBL" id="EFG81310.1"/>
    </source>
</evidence>
<evidence type="ECO:0000313" key="2">
    <source>
        <dbReference type="Proteomes" id="UP000006015"/>
    </source>
</evidence>
<comment type="caution">
    <text evidence="1">The sequence shown here is derived from an EMBL/GenBank/DDBJ whole genome shotgun (WGS) entry which is preliminary data.</text>
</comment>
<sequence>MPLSETCSTVAEDELEDEPGAALAEVFATGSVSLGAAQAASAAPPPTVTTVRPPARSAVRRENWSAKYGLLEVLSHAPKHALPHL</sequence>
<proteinExistence type="predicted"/>